<name>A0ABS2W6N8_9GAMM</name>
<accession>A0ABS2W6N8</accession>
<feature type="domain" description="CzcB-like C-terminal circularly permuted SH3-like" evidence="8">
    <location>
        <begin position="339"/>
        <end position="399"/>
    </location>
</feature>
<dbReference type="InterPro" id="IPR058791">
    <property type="entry name" value="3HB_CusB"/>
</dbReference>
<evidence type="ECO:0000256" key="3">
    <source>
        <dbReference type="SAM" id="MobiDB-lite"/>
    </source>
</evidence>
<evidence type="ECO:0000259" key="6">
    <source>
        <dbReference type="Pfam" id="PF25919"/>
    </source>
</evidence>
<dbReference type="Pfam" id="PF25919">
    <property type="entry name" value="BSH_CusB"/>
    <property type="match status" value="1"/>
</dbReference>
<gene>
    <name evidence="9" type="ORF">JW498_06915</name>
</gene>
<dbReference type="PANTHER" id="PTHR30097">
    <property type="entry name" value="CATION EFFLUX SYSTEM PROTEIN CUSB"/>
    <property type="match status" value="1"/>
</dbReference>
<proteinExistence type="inferred from homology"/>
<comment type="similarity">
    <text evidence="1">Belongs to the membrane fusion protein (MFP) (TC 8.A.1) family.</text>
</comment>
<dbReference type="Gene3D" id="2.40.50.100">
    <property type="match status" value="1"/>
</dbReference>
<evidence type="ECO:0000259" key="8">
    <source>
        <dbReference type="Pfam" id="PF25975"/>
    </source>
</evidence>
<dbReference type="InterPro" id="IPR058790">
    <property type="entry name" value="BSH_CusB"/>
</dbReference>
<dbReference type="SUPFAM" id="SSF111369">
    <property type="entry name" value="HlyD-like secretion proteins"/>
    <property type="match status" value="1"/>
</dbReference>
<dbReference type="Gene3D" id="2.40.30.170">
    <property type="match status" value="1"/>
</dbReference>
<feature type="domain" description="CusB-like three alpha-helical bundle" evidence="5">
    <location>
        <begin position="172"/>
        <end position="218"/>
    </location>
</feature>
<feature type="domain" description="Heavy metal binding" evidence="4">
    <location>
        <begin position="55"/>
        <end position="81"/>
    </location>
</feature>
<dbReference type="InterPro" id="IPR006143">
    <property type="entry name" value="RND_pump_MFP"/>
</dbReference>
<dbReference type="PANTHER" id="PTHR30097:SF15">
    <property type="entry name" value="CATION EFFLUX SYSTEM PROTEIN CUSB"/>
    <property type="match status" value="1"/>
</dbReference>
<keyword evidence="2" id="KW-0813">Transport</keyword>
<dbReference type="NCBIfam" id="TIGR01730">
    <property type="entry name" value="RND_mfp"/>
    <property type="match status" value="1"/>
</dbReference>
<feature type="domain" description="CusB-like beta-barrel" evidence="7">
    <location>
        <begin position="256"/>
        <end position="329"/>
    </location>
</feature>
<evidence type="ECO:0000259" key="7">
    <source>
        <dbReference type="Pfam" id="PF25954"/>
    </source>
</evidence>
<evidence type="ECO:0000256" key="1">
    <source>
        <dbReference type="ARBA" id="ARBA00009477"/>
    </source>
</evidence>
<dbReference type="InterPro" id="IPR058649">
    <property type="entry name" value="CzcB_C"/>
</dbReference>
<feature type="compositionally biased region" description="Polar residues" evidence="3">
    <location>
        <begin position="461"/>
        <end position="487"/>
    </location>
</feature>
<feature type="domain" description="CusB-like barrel-sandwich hybrid" evidence="6">
    <location>
        <begin position="136"/>
        <end position="251"/>
    </location>
</feature>
<evidence type="ECO:0000256" key="2">
    <source>
        <dbReference type="ARBA" id="ARBA00022448"/>
    </source>
</evidence>
<feature type="region of interest" description="Disordered" evidence="3">
    <location>
        <begin position="433"/>
        <end position="494"/>
    </location>
</feature>
<dbReference type="Pfam" id="PF25975">
    <property type="entry name" value="CzcB_C"/>
    <property type="match status" value="1"/>
</dbReference>
<organism evidence="9 10">
    <name type="scientific">Amphritea pacifica</name>
    <dbReference type="NCBI Taxonomy" id="2811233"/>
    <lineage>
        <taxon>Bacteria</taxon>
        <taxon>Pseudomonadati</taxon>
        <taxon>Pseudomonadota</taxon>
        <taxon>Gammaproteobacteria</taxon>
        <taxon>Oceanospirillales</taxon>
        <taxon>Oceanospirillaceae</taxon>
        <taxon>Amphritea</taxon>
    </lineage>
</organism>
<dbReference type="InterPro" id="IPR051909">
    <property type="entry name" value="MFP_Cation_Efflux"/>
</dbReference>
<dbReference type="Pfam" id="PF19335">
    <property type="entry name" value="HMBD"/>
    <property type="match status" value="1"/>
</dbReference>
<dbReference type="Gene3D" id="2.40.420.20">
    <property type="match status" value="1"/>
</dbReference>
<evidence type="ECO:0000313" key="9">
    <source>
        <dbReference type="EMBL" id="MBN0987082.1"/>
    </source>
</evidence>
<evidence type="ECO:0000259" key="4">
    <source>
        <dbReference type="Pfam" id="PF19335"/>
    </source>
</evidence>
<dbReference type="Gene3D" id="6.10.140.730">
    <property type="match status" value="1"/>
</dbReference>
<dbReference type="InterPro" id="IPR045800">
    <property type="entry name" value="HMBD"/>
</dbReference>
<protein>
    <submittedName>
        <fullName evidence="9">Efflux RND transporter periplasmic adaptor subunit</fullName>
    </submittedName>
</protein>
<dbReference type="Pfam" id="PF25869">
    <property type="entry name" value="3HB_CusB"/>
    <property type="match status" value="1"/>
</dbReference>
<dbReference type="InterPro" id="IPR058792">
    <property type="entry name" value="Beta-barrel_RND_2"/>
</dbReference>
<comment type="caution">
    <text evidence="9">The sequence shown here is derived from an EMBL/GenBank/DDBJ whole genome shotgun (WGS) entry which is preliminary data.</text>
</comment>
<dbReference type="RefSeq" id="WP_205213253.1">
    <property type="nucleotide sequence ID" value="NZ_JAFFZP010000008.1"/>
</dbReference>
<dbReference type="Pfam" id="PF25954">
    <property type="entry name" value="Beta-barrel_RND_2"/>
    <property type="match status" value="1"/>
</dbReference>
<sequence>MSTIAKNTGLILLGAVIGAAGLGAVFVNDGNEDRATGAAVSVSETTAAKSNEPLYWVAPMDANYRRDKPGKSPMGMDLVPVYPEADSAVDSGPGTIKISPEVINNLGVRTATSSMNRMHFEIRTVGYVGYNEDEIVHVHPRVEGWVEKLYIKAEGDPVTRDQPLYDLYSPALVNAQEEYLFAFSRGNHELIRGAESRLRALQFPSHALEKLKKSRQVNQTVTFYAAQSGVVDNLNLRQGMFVKPGMTLMSIGALDEVWVEAEVFERQAGMITAGLPVSLRLDFLPGAKREGVVDYVYPALDPKTRTLKVRMRFDNHDGKLKPNMFAEVVIFKDDVDTSLTVPNDAIIRGADSNRVVLALGDGRFKSITVKTGRTDGKQVEIIEGINAGEEVVTSAQFLLDSESGKTSDFKRMHVGSPMDSNDMSMDGMNMDDLNMDKKSLDSMNPEASDMKKMQQDEPTAPANSTPLKQGQSGLITPSSQMISQWQPASAGVVL</sequence>
<dbReference type="EMBL" id="JAFFZP010000008">
    <property type="protein sequence ID" value="MBN0987082.1"/>
    <property type="molecule type" value="Genomic_DNA"/>
</dbReference>
<dbReference type="Proteomes" id="UP000760472">
    <property type="component" value="Unassembled WGS sequence"/>
</dbReference>
<evidence type="ECO:0000259" key="5">
    <source>
        <dbReference type="Pfam" id="PF25869"/>
    </source>
</evidence>
<reference evidence="9 10" key="1">
    <citation type="submission" date="2021-02" db="EMBL/GenBank/DDBJ databases">
        <title>A novel species of genus Amphritea isolated from a fishpond in China.</title>
        <authorList>
            <person name="Lu H."/>
        </authorList>
    </citation>
    <scope>NUCLEOTIDE SEQUENCE [LARGE SCALE GENOMIC DNA]</scope>
    <source>
        <strain evidence="9 10">RP18W</strain>
    </source>
</reference>
<keyword evidence="10" id="KW-1185">Reference proteome</keyword>
<evidence type="ECO:0000313" key="10">
    <source>
        <dbReference type="Proteomes" id="UP000760472"/>
    </source>
</evidence>